<accession>X5GKC8</accession>
<protein>
    <submittedName>
        <fullName evidence="1">Uncharacterized protein</fullName>
    </submittedName>
</protein>
<proteinExistence type="predicted"/>
<dbReference type="HOGENOM" id="CLU_3250791_0_0_5"/>
<sequence length="42" mass="4709">MIKKNSVFNGKYENILSTSINNIEDITSDITINQALSVTHNK</sequence>
<reference evidence="1 2" key="1">
    <citation type="submission" date="2014-03" db="EMBL/GenBank/DDBJ databases">
        <title>Sequencing and Comparison of Genomes and Transcriptome Profiles of Human Ehrlichiosis Agents.</title>
        <authorList>
            <person name="Lin M."/>
            <person name="Daugherty S.C."/>
            <person name="Nagaraj S."/>
            <person name="Cheng Z."/>
            <person name="Xiong Q."/>
            <person name="Lin F.-Y."/>
            <person name="Sengamalay N."/>
            <person name="Ott S."/>
            <person name="Godinez A."/>
            <person name="Tallon L.J."/>
            <person name="Sadzewicz L."/>
            <person name="Fraser C.M."/>
            <person name="Dunning Hotopp J.C."/>
            <person name="Rikihisa Y."/>
        </authorList>
    </citation>
    <scope>NUCLEOTIDE SEQUENCE [LARGE SCALE GENOMIC DNA]</scope>
    <source>
        <strain evidence="1 2">HF</strain>
    </source>
</reference>
<organism evidence="1 2">
    <name type="scientific">Ehrlichia japonica</name>
    <dbReference type="NCBI Taxonomy" id="391036"/>
    <lineage>
        <taxon>Bacteria</taxon>
        <taxon>Pseudomonadati</taxon>
        <taxon>Pseudomonadota</taxon>
        <taxon>Alphaproteobacteria</taxon>
        <taxon>Rickettsiales</taxon>
        <taxon>Anaplasmataceae</taxon>
        <taxon>Ehrlichia</taxon>
    </lineage>
</organism>
<dbReference type="KEGG" id="ehh:EHF_0525"/>
<dbReference type="Proteomes" id="UP000023762">
    <property type="component" value="Chromosome"/>
</dbReference>
<evidence type="ECO:0000313" key="1">
    <source>
        <dbReference type="EMBL" id="AHX04581.1"/>
    </source>
</evidence>
<gene>
    <name evidence="1" type="ORF">EHF_0525</name>
</gene>
<name>X5GKC8_9RICK</name>
<keyword evidence="2" id="KW-1185">Reference proteome</keyword>
<evidence type="ECO:0000313" key="2">
    <source>
        <dbReference type="Proteomes" id="UP000023762"/>
    </source>
</evidence>
<dbReference type="AlphaFoldDB" id="X5GKC8"/>
<dbReference type="EMBL" id="CP007474">
    <property type="protein sequence ID" value="AHX04581.1"/>
    <property type="molecule type" value="Genomic_DNA"/>
</dbReference>